<organism evidence="3 4">
    <name type="scientific">Roseicella aerolata</name>
    <dbReference type="NCBI Taxonomy" id="2883479"/>
    <lineage>
        <taxon>Bacteria</taxon>
        <taxon>Pseudomonadati</taxon>
        <taxon>Pseudomonadota</taxon>
        <taxon>Alphaproteobacteria</taxon>
        <taxon>Acetobacterales</taxon>
        <taxon>Roseomonadaceae</taxon>
        <taxon>Roseicella</taxon>
    </lineage>
</organism>
<evidence type="ECO:0000259" key="2">
    <source>
        <dbReference type="SMART" id="SM00481"/>
    </source>
</evidence>
<proteinExistence type="predicted"/>
<protein>
    <submittedName>
        <fullName evidence="3">PHP domain-containing protein</fullName>
    </submittedName>
</protein>
<dbReference type="GO" id="GO:0006260">
    <property type="term" value="P:DNA replication"/>
    <property type="evidence" value="ECO:0007669"/>
    <property type="project" value="InterPro"/>
</dbReference>
<evidence type="ECO:0000313" key="3">
    <source>
        <dbReference type="EMBL" id="MCB4825386.1"/>
    </source>
</evidence>
<gene>
    <name evidence="3" type="ORF">LHA35_27110</name>
</gene>
<dbReference type="InterPro" id="IPR004805">
    <property type="entry name" value="DnaE2/DnaE/PolC"/>
</dbReference>
<dbReference type="AlphaFoldDB" id="A0A9X1LAU1"/>
<sequence>MAAYAEVAARTNFSLLDGASHPAELVTTAAALRQAGIGIADTNSLAGVMRAHVAAREVGICLVVGARLVLRDGAEYLAWPTDRAAYGRLTRLLSLGRTDASKGGCHITREQMLEHAPGWVLAAVPGRAEDLGARLRADAAALRGRLALPLLVAATCTARGHGRHRLDTLARAADAAGAELLATNDVRCHDPGRRPLADVLTAIRLGTTVDALGYAAEPNAERCLKPPAEMVRLFEAHPQALANTLRVLEAASGFVLDQLRHEYPDEILEPGRTPQETLVLRVAAAIRERWPEGAPDDLRRRLRHELGLIAELGSCISRPRSDLSSQRPCPWHPAVPIAGCPRHPWRCPHWRSGPLRSGAPAGQGSTAAPSPQSVRRTAPSSRPPPPRPRRSHSLRG</sequence>
<dbReference type="SMART" id="SM00481">
    <property type="entry name" value="POLIIIAc"/>
    <property type="match status" value="1"/>
</dbReference>
<dbReference type="PANTHER" id="PTHR32294:SF4">
    <property type="entry name" value="ERROR-PRONE DNA POLYMERASE"/>
    <property type="match status" value="1"/>
</dbReference>
<reference evidence="3" key="1">
    <citation type="submission" date="2021-10" db="EMBL/GenBank/DDBJ databases">
        <title>Roseicella aerolatum sp. nov., isolated from aerosols of e-waste dismantling site.</title>
        <authorList>
            <person name="Qin T."/>
        </authorList>
    </citation>
    <scope>NUCLEOTIDE SEQUENCE</scope>
    <source>
        <strain evidence="3">GB24</strain>
    </source>
</reference>
<dbReference type="Proteomes" id="UP001139311">
    <property type="component" value="Unassembled WGS sequence"/>
</dbReference>
<dbReference type="PANTHER" id="PTHR32294">
    <property type="entry name" value="DNA POLYMERASE III SUBUNIT ALPHA"/>
    <property type="match status" value="1"/>
</dbReference>
<dbReference type="InterPro" id="IPR003141">
    <property type="entry name" value="Pol/His_phosphatase_N"/>
</dbReference>
<comment type="caution">
    <text evidence="3">The sequence shown here is derived from an EMBL/GenBank/DDBJ whole genome shotgun (WGS) entry which is preliminary data.</text>
</comment>
<feature type="compositionally biased region" description="Basic residues" evidence="1">
    <location>
        <begin position="387"/>
        <end position="396"/>
    </location>
</feature>
<dbReference type="EMBL" id="JAJAQI010000089">
    <property type="protein sequence ID" value="MCB4825386.1"/>
    <property type="molecule type" value="Genomic_DNA"/>
</dbReference>
<dbReference type="Pfam" id="PF02811">
    <property type="entry name" value="PHP"/>
    <property type="match status" value="1"/>
</dbReference>
<feature type="region of interest" description="Disordered" evidence="1">
    <location>
        <begin position="354"/>
        <end position="396"/>
    </location>
</feature>
<feature type="domain" description="Polymerase/histidinol phosphatase N-terminal" evidence="2">
    <location>
        <begin position="5"/>
        <end position="72"/>
    </location>
</feature>
<evidence type="ECO:0000256" key="1">
    <source>
        <dbReference type="SAM" id="MobiDB-lite"/>
    </source>
</evidence>
<feature type="compositionally biased region" description="Polar residues" evidence="1">
    <location>
        <begin position="363"/>
        <end position="372"/>
    </location>
</feature>
<dbReference type="Gene3D" id="3.20.20.140">
    <property type="entry name" value="Metal-dependent hydrolases"/>
    <property type="match status" value="1"/>
</dbReference>
<accession>A0A9X1LAU1</accession>
<dbReference type="RefSeq" id="WP_226614264.1">
    <property type="nucleotide sequence ID" value="NZ_JAJAQI010000089.1"/>
</dbReference>
<keyword evidence="4" id="KW-1185">Reference proteome</keyword>
<dbReference type="GO" id="GO:0008408">
    <property type="term" value="F:3'-5' exonuclease activity"/>
    <property type="evidence" value="ECO:0007669"/>
    <property type="project" value="InterPro"/>
</dbReference>
<evidence type="ECO:0000313" key="4">
    <source>
        <dbReference type="Proteomes" id="UP001139311"/>
    </source>
</evidence>
<name>A0A9X1LAU1_9PROT</name>
<dbReference type="InterPro" id="IPR004013">
    <property type="entry name" value="PHP_dom"/>
</dbReference>